<evidence type="ECO:0000256" key="2">
    <source>
        <dbReference type="ARBA" id="ARBA00022980"/>
    </source>
</evidence>
<dbReference type="PANTHER" id="PTHR21357">
    <property type="entry name" value="FAM172 FAMILY PROTEIN HOMOLOG CG10038"/>
    <property type="match status" value="1"/>
</dbReference>
<dbReference type="Gene3D" id="1.10.287.1480">
    <property type="match status" value="1"/>
</dbReference>
<evidence type="ECO:0000313" key="5">
    <source>
        <dbReference type="EMBL" id="EEY15717.1"/>
    </source>
</evidence>
<dbReference type="FunFam" id="1.10.287.1480:FF:000001">
    <property type="entry name" value="30S ribosomal protein S14"/>
    <property type="match status" value="1"/>
</dbReference>
<dbReference type="Proteomes" id="UP000008698">
    <property type="component" value="Unassembled WGS sequence"/>
</dbReference>
<dbReference type="Pfam" id="PF22749">
    <property type="entry name" value="Arb2"/>
    <property type="match status" value="1"/>
</dbReference>
<evidence type="ECO:0000256" key="3">
    <source>
        <dbReference type="ARBA" id="ARBA00023274"/>
    </source>
</evidence>
<dbReference type="GO" id="GO:0005634">
    <property type="term" value="C:nucleus"/>
    <property type="evidence" value="ECO:0007669"/>
    <property type="project" value="TreeGrafter"/>
</dbReference>
<gene>
    <name evidence="5" type="ORF">VDBG_01826</name>
</gene>
<evidence type="ECO:0000313" key="6">
    <source>
        <dbReference type="Proteomes" id="UP000008698"/>
    </source>
</evidence>
<comment type="similarity">
    <text evidence="1">Belongs to the universal ribosomal protein uS14 family.</text>
</comment>
<dbReference type="GO" id="GO:0031048">
    <property type="term" value="P:regulatory ncRNA-mediated heterochromatin formation"/>
    <property type="evidence" value="ECO:0007669"/>
    <property type="project" value="TreeGrafter"/>
</dbReference>
<dbReference type="Pfam" id="PF00253">
    <property type="entry name" value="Ribosomal_S14"/>
    <property type="match status" value="1"/>
</dbReference>
<dbReference type="GO" id="GO:0003735">
    <property type="term" value="F:structural constituent of ribosome"/>
    <property type="evidence" value="ECO:0007669"/>
    <property type="project" value="InterPro"/>
</dbReference>
<dbReference type="STRING" id="526221.C9SBI3"/>
<dbReference type="OMA" id="HGCNCYS"/>
<dbReference type="KEGG" id="val:VDBG_01826"/>
<dbReference type="GO" id="GO:0035197">
    <property type="term" value="F:siRNA binding"/>
    <property type="evidence" value="ECO:0007669"/>
    <property type="project" value="TreeGrafter"/>
</dbReference>
<dbReference type="SUPFAM" id="SSF57716">
    <property type="entry name" value="Glucocorticoid receptor-like (DNA-binding domain)"/>
    <property type="match status" value="1"/>
</dbReference>
<protein>
    <submittedName>
        <fullName evidence="5">Mitochondrial 40S ribosomal protein MRP2</fullName>
    </submittedName>
</protein>
<organism evidence="6">
    <name type="scientific">Verticillium alfalfae (strain VaMs.102 / ATCC MYA-4576 / FGSC 10136)</name>
    <name type="common">Verticillium wilt of alfalfa</name>
    <name type="synonym">Verticillium albo-atrum</name>
    <dbReference type="NCBI Taxonomy" id="526221"/>
    <lineage>
        <taxon>Eukaryota</taxon>
        <taxon>Fungi</taxon>
        <taxon>Dikarya</taxon>
        <taxon>Ascomycota</taxon>
        <taxon>Pezizomycotina</taxon>
        <taxon>Sordariomycetes</taxon>
        <taxon>Hypocreomycetidae</taxon>
        <taxon>Glomerellales</taxon>
        <taxon>Plectosphaerellaceae</taxon>
        <taxon>Verticillium</taxon>
    </lineage>
</organism>
<proteinExistence type="inferred from homology"/>
<dbReference type="PANTHER" id="PTHR21357:SF4">
    <property type="entry name" value="FAM172 FAMILY PROTEIN HOMOLOG CG10038"/>
    <property type="match status" value="1"/>
</dbReference>
<accession>C9SBI3</accession>
<dbReference type="GO" id="GO:0005840">
    <property type="term" value="C:ribosome"/>
    <property type="evidence" value="ECO:0007669"/>
    <property type="project" value="UniProtKB-KW"/>
</dbReference>
<dbReference type="GO" id="GO:0006412">
    <property type="term" value="P:translation"/>
    <property type="evidence" value="ECO:0007669"/>
    <property type="project" value="InterPro"/>
</dbReference>
<keyword evidence="3" id="KW-0687">Ribonucleoprotein</keyword>
<name>C9SBI3_VERA1</name>
<evidence type="ECO:0000259" key="4">
    <source>
        <dbReference type="Pfam" id="PF22749"/>
    </source>
</evidence>
<dbReference type="RefSeq" id="XP_003007638.1">
    <property type="nucleotide sequence ID" value="XM_003007592.1"/>
</dbReference>
<dbReference type="AlphaFoldDB" id="C9SBI3"/>
<dbReference type="InterPro" id="IPR053858">
    <property type="entry name" value="Arb2_dom"/>
</dbReference>
<feature type="domain" description="Arb2" evidence="4">
    <location>
        <begin position="185"/>
        <end position="474"/>
    </location>
</feature>
<keyword evidence="2 5" id="KW-0689">Ribosomal protein</keyword>
<keyword evidence="6" id="KW-1185">Reference proteome</keyword>
<evidence type="ECO:0000256" key="1">
    <source>
        <dbReference type="ARBA" id="ARBA00009083"/>
    </source>
</evidence>
<dbReference type="EMBL" id="DS985215">
    <property type="protein sequence ID" value="EEY15717.1"/>
    <property type="molecule type" value="Genomic_DNA"/>
</dbReference>
<reference evidence="6" key="1">
    <citation type="journal article" date="2011" name="PLoS Pathog.">
        <title>Comparative genomics yields insights into niche adaptation of plant vascular wilt pathogens.</title>
        <authorList>
            <person name="Klosterman S.J."/>
            <person name="Subbarao K.V."/>
            <person name="Kang S."/>
            <person name="Veronese P."/>
            <person name="Gold S.E."/>
            <person name="Thomma B.P.H.J."/>
            <person name="Chen Z."/>
            <person name="Henrissat B."/>
            <person name="Lee Y.-H."/>
            <person name="Park J."/>
            <person name="Garcia-Pedrajas M.D."/>
            <person name="Barbara D.J."/>
            <person name="Anchieta A."/>
            <person name="de Jonge R."/>
            <person name="Santhanam P."/>
            <person name="Maruthachalam K."/>
            <person name="Atallah Z."/>
            <person name="Amyotte S.G."/>
            <person name="Paz Z."/>
            <person name="Inderbitzin P."/>
            <person name="Hayes R.J."/>
            <person name="Heiman D.I."/>
            <person name="Young S."/>
            <person name="Zeng Q."/>
            <person name="Engels R."/>
            <person name="Galagan J."/>
            <person name="Cuomo C.A."/>
            <person name="Dobinson K.F."/>
            <person name="Ma L.-J."/>
        </authorList>
    </citation>
    <scope>NUCLEOTIDE SEQUENCE [LARGE SCALE GENOMIC DNA]</scope>
    <source>
        <strain evidence="6">VaMs.102 / ATCC MYA-4576 / FGSC 10136</strain>
    </source>
</reference>
<dbReference type="GO" id="GO:1990904">
    <property type="term" value="C:ribonucleoprotein complex"/>
    <property type="evidence" value="ECO:0007669"/>
    <property type="project" value="UniProtKB-KW"/>
</dbReference>
<dbReference type="InterPro" id="IPR048263">
    <property type="entry name" value="Arb2"/>
</dbReference>
<dbReference type="eggNOG" id="KOG1741">
    <property type="taxonomic scope" value="Eukaryota"/>
</dbReference>
<dbReference type="GO" id="GO:0005737">
    <property type="term" value="C:cytoplasm"/>
    <property type="evidence" value="ECO:0007669"/>
    <property type="project" value="UniProtKB-ARBA"/>
</dbReference>
<dbReference type="InterPro" id="IPR001209">
    <property type="entry name" value="Ribosomal_uS14"/>
</dbReference>
<sequence length="596" mass="66247">MSMFRPKKLDLSCFTLSCFTNVRVLRDNAKRQVFQEHETQRQALRYLIRNTTLPPRVRAEAQLQLTQMHAYTRPTQIRNRCIMGGKSRGVFRDFKMSRTILFGSTRYWSSQKSVLGGAVFDYGAQRLFGRTYFLLGFPSVSDIDLHNVPPQVVWSPQRLSLSFQSQGPWVSQTLVGATLSNRHRYFINEDDEIRSVTDPDRYFKYWIDKNMRVNGRQRFHFNGPSAARSHSVSPADRSLDAVQKIVHARLEAEGLEQHSLPFGSKPADPQVTIFASADLYRKSRVTVIFGEPNQSLGILALRVANGPGGISMGTMVSVVQTLKQQVSSPDDSQSPGIILCNVGAVFWCLRRARLTLGHMSDMPLASLAHHGRRITTANQVPGLETSEKHISYIFEAVLPALTSEDARLDLLGIGLSADMLEAYLDQDYVWSRWGSRINTLSILGGITDSASLKHQDFRDFLAKRARAYITSEEPADMPLAGPHGNSKTSAFLNHGTAAVYSSGEPYYVEMILVRARESILGWLGEVAAAGFAAYQHPEITVVDIASQMEASTESAWANVDTEWGDVPVDVKPTISFGGDGHDVTAAAELVISRESD</sequence>
<dbReference type="GeneID" id="9535263"/>
<dbReference type="OrthoDB" id="421951at2759"/>
<dbReference type="HOGENOM" id="CLU_027515_0_1_1"/>